<keyword evidence="8" id="KW-1185">Reference proteome</keyword>
<dbReference type="STRING" id="589924.Ferp_0050"/>
<feature type="transmembrane region" description="Helical" evidence="6">
    <location>
        <begin position="128"/>
        <end position="150"/>
    </location>
</feature>
<dbReference type="PANTHER" id="PTHR30482:SF20">
    <property type="entry name" value="HIGH-AFFINITY BRANCHED-CHAIN AMINO ACID TRANSPORT SYSTEM PERMEASE PROTEIN LIVM"/>
    <property type="match status" value="1"/>
</dbReference>
<reference evidence="7 8" key="2">
    <citation type="journal article" date="2011" name="Stand. Genomic Sci.">
        <title>Complete genome sequence of Ferroglobus placidus AEDII12DO.</title>
        <authorList>
            <person name="Anderson I."/>
            <person name="Risso C."/>
            <person name="Holmes D."/>
            <person name="Lucas S."/>
            <person name="Copeland A."/>
            <person name="Lapidus A."/>
            <person name="Cheng J.F."/>
            <person name="Bruce D."/>
            <person name="Goodwin L."/>
            <person name="Pitluck S."/>
            <person name="Saunders E."/>
            <person name="Brettin T."/>
            <person name="Detter J.C."/>
            <person name="Han C."/>
            <person name="Tapia R."/>
            <person name="Larimer F."/>
            <person name="Land M."/>
            <person name="Hauser L."/>
            <person name="Woyke T."/>
            <person name="Lovley D."/>
            <person name="Kyrpides N."/>
            <person name="Ivanova N."/>
        </authorList>
    </citation>
    <scope>NUCLEOTIDE SEQUENCE [LARGE SCALE GENOMIC DNA]</scope>
    <source>
        <strain evidence="8">DSM 10642 / AEDII12DO</strain>
    </source>
</reference>
<dbReference type="PANTHER" id="PTHR30482">
    <property type="entry name" value="HIGH-AFFINITY BRANCHED-CHAIN AMINO ACID TRANSPORT SYSTEM PERMEASE"/>
    <property type="match status" value="1"/>
</dbReference>
<name>D3S106_FERPA</name>
<dbReference type="OrthoDB" id="30958at2157"/>
<evidence type="ECO:0000256" key="3">
    <source>
        <dbReference type="ARBA" id="ARBA00022692"/>
    </source>
</evidence>
<feature type="transmembrane region" description="Helical" evidence="6">
    <location>
        <begin position="47"/>
        <end position="65"/>
    </location>
</feature>
<evidence type="ECO:0000256" key="6">
    <source>
        <dbReference type="SAM" id="Phobius"/>
    </source>
</evidence>
<gene>
    <name evidence="7" type="ordered locus">Ferp_0050</name>
</gene>
<evidence type="ECO:0000256" key="1">
    <source>
        <dbReference type="ARBA" id="ARBA00004651"/>
    </source>
</evidence>
<dbReference type="HOGENOM" id="CLU_910899_0_0_2"/>
<feature type="transmembrane region" description="Helical" evidence="6">
    <location>
        <begin position="212"/>
        <end position="228"/>
    </location>
</feature>
<reference evidence="8" key="1">
    <citation type="submission" date="2010-02" db="EMBL/GenBank/DDBJ databases">
        <title>Complete sequence of Ferroglobus placidus DSM 10642.</title>
        <authorList>
            <consortium name="US DOE Joint Genome Institute"/>
            <person name="Lucas S."/>
            <person name="Copeland A."/>
            <person name="Lapidus A."/>
            <person name="Cheng J.-F."/>
            <person name="Bruce D."/>
            <person name="Goodwin L."/>
            <person name="Pitluck S."/>
            <person name="Saunders E."/>
            <person name="Brettin T."/>
            <person name="Detter J.C."/>
            <person name="Han C."/>
            <person name="Tapia R."/>
            <person name="Larimer F."/>
            <person name="Land M."/>
            <person name="Hauser L."/>
            <person name="Kyrpides N."/>
            <person name="Ivanova N."/>
            <person name="Holmes D."/>
            <person name="Lovley D."/>
            <person name="Kyrpides N."/>
            <person name="Anderson I.J."/>
            <person name="Woyke T."/>
        </authorList>
    </citation>
    <scope>NUCLEOTIDE SEQUENCE [LARGE SCALE GENOMIC DNA]</scope>
    <source>
        <strain evidence="8">DSM 10642 / AEDII12DO</strain>
    </source>
</reference>
<feature type="transmembrane region" description="Helical" evidence="6">
    <location>
        <begin position="188"/>
        <end position="206"/>
    </location>
</feature>
<dbReference type="GeneID" id="8777542"/>
<dbReference type="GO" id="GO:0005886">
    <property type="term" value="C:plasma membrane"/>
    <property type="evidence" value="ECO:0007669"/>
    <property type="project" value="UniProtKB-SubCell"/>
</dbReference>
<dbReference type="EMBL" id="CP001899">
    <property type="protein sequence ID" value="ADC64242.1"/>
    <property type="molecule type" value="Genomic_DNA"/>
</dbReference>
<dbReference type="eggNOG" id="arCOG01274">
    <property type="taxonomic scope" value="Archaea"/>
</dbReference>
<feature type="transmembrane region" description="Helical" evidence="6">
    <location>
        <begin position="96"/>
        <end position="116"/>
    </location>
</feature>
<evidence type="ECO:0000313" key="8">
    <source>
        <dbReference type="Proteomes" id="UP000002613"/>
    </source>
</evidence>
<sequence length="285" mass="31294">MRVLIYVALAILPFILKGYTSWLIGLALIYSTISISWAILENEGRISMGHSFVVGFSAYLSAITYLLFNSLIAGFLISIPLSATLFYFLKRTTGKTAFVFATFTLSLLSYVIAPYIVIEEKGGEEGFFIIHSFPTLLFSAFLFVASAIAFESFLKSKFGYFAKAIKSDELASRAVGIEVEKVKLTTSLISSAIGSFAGLCLALYFSHVSPEIFSLEISIFPFISYVVTGGRKEYIALTSIALFVVSNYLNALLTGAHLLLYAMLLILSPKIGGWVYAKGQERLKV</sequence>
<keyword evidence="4 6" id="KW-1133">Transmembrane helix</keyword>
<proteinExistence type="predicted"/>
<comment type="subcellular location">
    <subcellularLocation>
        <location evidence="1">Cell membrane</location>
        <topology evidence="1">Multi-pass membrane protein</topology>
    </subcellularLocation>
</comment>
<dbReference type="PaxDb" id="589924-Ferp_0050"/>
<dbReference type="GO" id="GO:0015658">
    <property type="term" value="F:branched-chain amino acid transmembrane transporter activity"/>
    <property type="evidence" value="ECO:0007669"/>
    <property type="project" value="InterPro"/>
</dbReference>
<evidence type="ECO:0000256" key="2">
    <source>
        <dbReference type="ARBA" id="ARBA00022475"/>
    </source>
</evidence>
<feature type="transmembrane region" description="Helical" evidence="6">
    <location>
        <begin position="235"/>
        <end position="253"/>
    </location>
</feature>
<evidence type="ECO:0000256" key="5">
    <source>
        <dbReference type="ARBA" id="ARBA00023136"/>
    </source>
</evidence>
<dbReference type="Proteomes" id="UP000002613">
    <property type="component" value="Chromosome"/>
</dbReference>
<evidence type="ECO:0000256" key="4">
    <source>
        <dbReference type="ARBA" id="ARBA00022989"/>
    </source>
</evidence>
<accession>D3S106</accession>
<feature type="transmembrane region" description="Helical" evidence="6">
    <location>
        <begin position="71"/>
        <end position="89"/>
    </location>
</feature>
<dbReference type="InterPro" id="IPR001851">
    <property type="entry name" value="ABC_transp_permease"/>
</dbReference>
<dbReference type="InterPro" id="IPR043428">
    <property type="entry name" value="LivM-like"/>
</dbReference>
<keyword evidence="5 6" id="KW-0472">Membrane</keyword>
<dbReference type="Pfam" id="PF02653">
    <property type="entry name" value="BPD_transp_2"/>
    <property type="match status" value="1"/>
</dbReference>
<keyword evidence="3 6" id="KW-0812">Transmembrane</keyword>
<dbReference type="RefSeq" id="WP_012964591.1">
    <property type="nucleotide sequence ID" value="NC_013849.1"/>
</dbReference>
<organism evidence="7 8">
    <name type="scientific">Ferroglobus placidus (strain DSM 10642 / AEDII12DO)</name>
    <dbReference type="NCBI Taxonomy" id="589924"/>
    <lineage>
        <taxon>Archaea</taxon>
        <taxon>Methanobacteriati</taxon>
        <taxon>Methanobacteriota</taxon>
        <taxon>Archaeoglobi</taxon>
        <taxon>Archaeoglobales</taxon>
        <taxon>Archaeoglobaceae</taxon>
        <taxon>Ferroglobus</taxon>
    </lineage>
</organism>
<dbReference type="AlphaFoldDB" id="D3S106"/>
<protein>
    <submittedName>
        <fullName evidence="7">Inner-membrane translocator</fullName>
    </submittedName>
</protein>
<dbReference type="KEGG" id="fpl:Ferp_0050"/>
<evidence type="ECO:0000313" key="7">
    <source>
        <dbReference type="EMBL" id="ADC64242.1"/>
    </source>
</evidence>
<keyword evidence="2" id="KW-1003">Cell membrane</keyword>